<dbReference type="SUPFAM" id="SSF81383">
    <property type="entry name" value="F-box domain"/>
    <property type="match status" value="1"/>
</dbReference>
<evidence type="ECO:0000313" key="2">
    <source>
        <dbReference type="EMBL" id="KAH8987028.1"/>
    </source>
</evidence>
<dbReference type="Pfam" id="PF00646">
    <property type="entry name" value="F-box"/>
    <property type="match status" value="1"/>
</dbReference>
<dbReference type="PANTHER" id="PTHR42057:SF2">
    <property type="entry name" value="F-BOX DOMAIN PROTEIN (AFU_ORTHOLOGUE AFUA_4G00200)-RELATED"/>
    <property type="match status" value="1"/>
</dbReference>
<dbReference type="PANTHER" id="PTHR42057">
    <property type="entry name" value="F-BOX DOMAIN PROTEIN (AFU_ORTHOLOGUE AFUA_4G00200)"/>
    <property type="match status" value="1"/>
</dbReference>
<proteinExistence type="predicted"/>
<reference evidence="2" key="1">
    <citation type="submission" date="2022-01" db="EMBL/GenBank/DDBJ databases">
        <title>Comparative genomics reveals a dynamic genome evolution in the ectomycorrhizal milk-cap (Lactarius) mushrooms.</title>
        <authorList>
            <consortium name="DOE Joint Genome Institute"/>
            <person name="Lebreton A."/>
            <person name="Tang N."/>
            <person name="Kuo A."/>
            <person name="LaButti K."/>
            <person name="Drula E."/>
            <person name="Barry K."/>
            <person name="Clum A."/>
            <person name="Lipzen A."/>
            <person name="Mousain D."/>
            <person name="Ng V."/>
            <person name="Wang R."/>
            <person name="Wang X."/>
            <person name="Dai Y."/>
            <person name="Henrissat B."/>
            <person name="Grigoriev I.V."/>
            <person name="Guerin-Laguette A."/>
            <person name="Yu F."/>
            <person name="Martin F.M."/>
        </authorList>
    </citation>
    <scope>NUCLEOTIDE SEQUENCE</scope>
    <source>
        <strain evidence="2">QP</strain>
    </source>
</reference>
<gene>
    <name evidence="2" type="ORF">EDB92DRAFT_1204980</name>
</gene>
<dbReference type="EMBL" id="JAKELL010000050">
    <property type="protein sequence ID" value="KAH8987028.1"/>
    <property type="molecule type" value="Genomic_DNA"/>
</dbReference>
<protein>
    <recommendedName>
        <fullName evidence="1">F-box domain-containing protein</fullName>
    </recommendedName>
</protein>
<feature type="domain" description="F-box" evidence="1">
    <location>
        <begin position="9"/>
        <end position="51"/>
    </location>
</feature>
<organism evidence="2 3">
    <name type="scientific">Lactarius akahatsu</name>
    <dbReference type="NCBI Taxonomy" id="416441"/>
    <lineage>
        <taxon>Eukaryota</taxon>
        <taxon>Fungi</taxon>
        <taxon>Dikarya</taxon>
        <taxon>Basidiomycota</taxon>
        <taxon>Agaricomycotina</taxon>
        <taxon>Agaricomycetes</taxon>
        <taxon>Russulales</taxon>
        <taxon>Russulaceae</taxon>
        <taxon>Lactarius</taxon>
    </lineage>
</organism>
<comment type="caution">
    <text evidence="2">The sequence shown here is derived from an EMBL/GenBank/DDBJ whole genome shotgun (WGS) entry which is preliminary data.</text>
</comment>
<dbReference type="SMART" id="SM00256">
    <property type="entry name" value="FBOX"/>
    <property type="match status" value="1"/>
</dbReference>
<dbReference type="AlphaFoldDB" id="A0AAD4LAT7"/>
<name>A0AAD4LAT7_9AGAM</name>
<sequence>MPFAGIHPLPFELLEEIMDYVATSPQEILTLRRVSKTFCSLVTPTAFREIVIHTTDKSTQGFLELLASADVAKHVRVIQIIEDSAVPYSVGIEESGDERYERVWNRLKTACSTLHLIPALESLVFTFLPDEESWMKPLTYDNKLSRYQLLHLHVLEGLACNPNPLPALRSLQIDDWFAYPDECYAAAPFQRIVASLRDLRFLVQDTNYKGALDRFLAEDFWADVIGPRVLLPAANLETLSMSCNLEFGSLFRLNLRSITFPCLTSLSLSNFVWDDVRCDPQVVVPEAEDFIVRHGKTLKKLELHNCAICVPQDRPRPVRSWAAVWNRFANELSELVDLVVEFNFSQQYVYFFPLCGFDSDEAFFLLRGTEQDSPALQGLFTVVEGRKGLTSRDDD</sequence>
<keyword evidence="3" id="KW-1185">Reference proteome</keyword>
<dbReference type="Proteomes" id="UP001201163">
    <property type="component" value="Unassembled WGS sequence"/>
</dbReference>
<evidence type="ECO:0000313" key="3">
    <source>
        <dbReference type="Proteomes" id="UP001201163"/>
    </source>
</evidence>
<dbReference type="InterPro" id="IPR001810">
    <property type="entry name" value="F-box_dom"/>
</dbReference>
<accession>A0AAD4LAT7</accession>
<dbReference type="InterPro" id="IPR036047">
    <property type="entry name" value="F-box-like_dom_sf"/>
</dbReference>
<evidence type="ECO:0000259" key="1">
    <source>
        <dbReference type="SMART" id="SM00256"/>
    </source>
</evidence>
<dbReference type="SUPFAM" id="SSF52047">
    <property type="entry name" value="RNI-like"/>
    <property type="match status" value="1"/>
</dbReference>